<comment type="caution">
    <text evidence="1">The sequence shown here is derived from an EMBL/GenBank/DDBJ whole genome shotgun (WGS) entry which is preliminary data.</text>
</comment>
<dbReference type="HOGENOM" id="CLU_3228885_0_0_9"/>
<dbReference type="EMBL" id="AWSJ01000341">
    <property type="protein sequence ID" value="ERI05908.1"/>
    <property type="molecule type" value="Genomic_DNA"/>
</dbReference>
<dbReference type="AlphaFoldDB" id="U1WUI4"/>
<evidence type="ECO:0000313" key="2">
    <source>
        <dbReference type="Proteomes" id="UP000016511"/>
    </source>
</evidence>
<proteinExistence type="predicted"/>
<sequence>MSFSAHFRPSFFSYLSPQTCVDLSNHMYIVWKEAGFSIQELLL</sequence>
<dbReference type="STRING" id="649747.HMPREF0083_05470"/>
<name>U1WUI4_ANEAE</name>
<dbReference type="Proteomes" id="UP000016511">
    <property type="component" value="Unassembled WGS sequence"/>
</dbReference>
<gene>
    <name evidence="1" type="ORF">HMPREF0083_05470</name>
</gene>
<accession>U1WUI4</accession>
<reference evidence="1 2" key="1">
    <citation type="submission" date="2013-08" db="EMBL/GenBank/DDBJ databases">
        <authorList>
            <person name="Weinstock G."/>
            <person name="Sodergren E."/>
            <person name="Wylie T."/>
            <person name="Fulton L."/>
            <person name="Fulton R."/>
            <person name="Fronick C."/>
            <person name="O'Laughlin M."/>
            <person name="Godfrey J."/>
            <person name="Miner T."/>
            <person name="Herter B."/>
            <person name="Appelbaum E."/>
            <person name="Cordes M."/>
            <person name="Lek S."/>
            <person name="Wollam A."/>
            <person name="Pepin K.H."/>
            <person name="Palsikar V.B."/>
            <person name="Mitreva M."/>
            <person name="Wilson R.K."/>
        </authorList>
    </citation>
    <scope>NUCLEOTIDE SEQUENCE [LARGE SCALE GENOMIC DNA]</scope>
    <source>
        <strain evidence="1 2">ATCC 12856</strain>
    </source>
</reference>
<organism evidence="1 2">
    <name type="scientific">Aneurinibacillus aneurinilyticus ATCC 12856</name>
    <dbReference type="NCBI Taxonomy" id="649747"/>
    <lineage>
        <taxon>Bacteria</taxon>
        <taxon>Bacillati</taxon>
        <taxon>Bacillota</taxon>
        <taxon>Bacilli</taxon>
        <taxon>Bacillales</taxon>
        <taxon>Paenibacillaceae</taxon>
        <taxon>Aneurinibacillus group</taxon>
        <taxon>Aneurinibacillus</taxon>
    </lineage>
</organism>
<protein>
    <submittedName>
        <fullName evidence="1">Uncharacterized protein</fullName>
    </submittedName>
</protein>
<evidence type="ECO:0000313" key="1">
    <source>
        <dbReference type="EMBL" id="ERI05908.1"/>
    </source>
</evidence>
<keyword evidence="2" id="KW-1185">Reference proteome</keyword>